<dbReference type="Proteomes" id="UP000547973">
    <property type="component" value="Unassembled WGS sequence"/>
</dbReference>
<feature type="region of interest" description="Disordered" evidence="1">
    <location>
        <begin position="1"/>
        <end position="20"/>
    </location>
</feature>
<evidence type="ECO:0000313" key="3">
    <source>
        <dbReference type="Proteomes" id="UP000547973"/>
    </source>
</evidence>
<sequence>MALAADRSDRVEESVLGDEPRAARRVAITRRD</sequence>
<proteinExistence type="predicted"/>
<keyword evidence="3" id="KW-1185">Reference proteome</keyword>
<dbReference type="EMBL" id="JACBZO010000001">
    <property type="protein sequence ID" value="NYI41650.1"/>
    <property type="molecule type" value="Genomic_DNA"/>
</dbReference>
<reference evidence="2 3" key="1">
    <citation type="submission" date="2020-07" db="EMBL/GenBank/DDBJ databases">
        <title>Sequencing the genomes of 1000 actinobacteria strains.</title>
        <authorList>
            <person name="Klenk H.-P."/>
        </authorList>
    </citation>
    <scope>NUCLEOTIDE SEQUENCE [LARGE SCALE GENOMIC DNA]</scope>
    <source>
        <strain evidence="2 3">DSM 19970</strain>
    </source>
</reference>
<comment type="caution">
    <text evidence="2">The sequence shown here is derived from an EMBL/GenBank/DDBJ whole genome shotgun (WGS) entry which is preliminary data.</text>
</comment>
<name>A0A7Y9ZCU7_9MICO</name>
<protein>
    <submittedName>
        <fullName evidence="2">Uncharacterized protein</fullName>
    </submittedName>
</protein>
<evidence type="ECO:0000313" key="2">
    <source>
        <dbReference type="EMBL" id="NYI41650.1"/>
    </source>
</evidence>
<organism evidence="2 3">
    <name type="scientific">Demequina lutea</name>
    <dbReference type="NCBI Taxonomy" id="431489"/>
    <lineage>
        <taxon>Bacteria</taxon>
        <taxon>Bacillati</taxon>
        <taxon>Actinomycetota</taxon>
        <taxon>Actinomycetes</taxon>
        <taxon>Micrococcales</taxon>
        <taxon>Demequinaceae</taxon>
        <taxon>Demequina</taxon>
    </lineage>
</organism>
<gene>
    <name evidence="2" type="ORF">BKA03_001769</name>
</gene>
<evidence type="ECO:0000256" key="1">
    <source>
        <dbReference type="SAM" id="MobiDB-lite"/>
    </source>
</evidence>
<accession>A0A7Y9ZCU7</accession>
<dbReference type="AlphaFoldDB" id="A0A7Y9ZCU7"/>